<gene>
    <name evidence="1" type="ORF">BDZ94DRAFT_1309038</name>
</gene>
<proteinExistence type="predicted"/>
<comment type="caution">
    <text evidence="1">The sequence shown here is derived from an EMBL/GenBank/DDBJ whole genome shotgun (WGS) entry which is preliminary data.</text>
</comment>
<dbReference type="AlphaFoldDB" id="A0A9P6CIA7"/>
<organism evidence="1 2">
    <name type="scientific">Collybia nuda</name>
    <dbReference type="NCBI Taxonomy" id="64659"/>
    <lineage>
        <taxon>Eukaryota</taxon>
        <taxon>Fungi</taxon>
        <taxon>Dikarya</taxon>
        <taxon>Basidiomycota</taxon>
        <taxon>Agaricomycotina</taxon>
        <taxon>Agaricomycetes</taxon>
        <taxon>Agaricomycetidae</taxon>
        <taxon>Agaricales</taxon>
        <taxon>Tricholomatineae</taxon>
        <taxon>Clitocybaceae</taxon>
        <taxon>Collybia</taxon>
    </lineage>
</organism>
<evidence type="ECO:0000313" key="2">
    <source>
        <dbReference type="Proteomes" id="UP000807353"/>
    </source>
</evidence>
<evidence type="ECO:0000313" key="1">
    <source>
        <dbReference type="EMBL" id="KAF9463120.1"/>
    </source>
</evidence>
<dbReference type="OrthoDB" id="2654423at2759"/>
<keyword evidence="2" id="KW-1185">Reference proteome</keyword>
<dbReference type="EMBL" id="MU150265">
    <property type="protein sequence ID" value="KAF9463120.1"/>
    <property type="molecule type" value="Genomic_DNA"/>
</dbReference>
<sequence>MDGPFSINVYVLSRHQTVTNEWRRARYQPKVKGTTTDATVTDTNTLSHVHVPGLAPGVAYSMQRVHQIQKKIEKLLDSQPPSLYIDAVRRDYMVTHDTLNIQEPLTNIRRHQARVLCHQDSVLQLAGPNSKEWMDVDIVRRNIVLIIQGLEDLELQTMVGGHDELETCYKVGTLIYQTW</sequence>
<reference evidence="1" key="1">
    <citation type="submission" date="2020-11" db="EMBL/GenBank/DDBJ databases">
        <authorList>
            <consortium name="DOE Joint Genome Institute"/>
            <person name="Ahrendt S."/>
            <person name="Riley R."/>
            <person name="Andreopoulos W."/>
            <person name="Labutti K."/>
            <person name="Pangilinan J."/>
            <person name="Ruiz-Duenas F.J."/>
            <person name="Barrasa J.M."/>
            <person name="Sanchez-Garcia M."/>
            <person name="Camarero S."/>
            <person name="Miyauchi S."/>
            <person name="Serrano A."/>
            <person name="Linde D."/>
            <person name="Babiker R."/>
            <person name="Drula E."/>
            <person name="Ayuso-Fernandez I."/>
            <person name="Pacheco R."/>
            <person name="Padilla G."/>
            <person name="Ferreira P."/>
            <person name="Barriuso J."/>
            <person name="Kellner H."/>
            <person name="Castanera R."/>
            <person name="Alfaro M."/>
            <person name="Ramirez L."/>
            <person name="Pisabarro A.G."/>
            <person name="Kuo A."/>
            <person name="Tritt A."/>
            <person name="Lipzen A."/>
            <person name="He G."/>
            <person name="Yan M."/>
            <person name="Ng V."/>
            <person name="Cullen D."/>
            <person name="Martin F."/>
            <person name="Rosso M.-N."/>
            <person name="Henrissat B."/>
            <person name="Hibbett D."/>
            <person name="Martinez A.T."/>
            <person name="Grigoriev I.V."/>
        </authorList>
    </citation>
    <scope>NUCLEOTIDE SEQUENCE</scope>
    <source>
        <strain evidence="1">CBS 247.69</strain>
    </source>
</reference>
<dbReference type="Proteomes" id="UP000807353">
    <property type="component" value="Unassembled WGS sequence"/>
</dbReference>
<protein>
    <submittedName>
        <fullName evidence="1">Uncharacterized protein</fullName>
    </submittedName>
</protein>
<accession>A0A9P6CIA7</accession>
<name>A0A9P6CIA7_9AGAR</name>